<protein>
    <submittedName>
        <fullName evidence="8">Cyclic nucleotide-binding domain-containing protein</fullName>
    </submittedName>
</protein>
<reference evidence="8" key="1">
    <citation type="submission" date="2020-11" db="EMBL/GenBank/DDBJ databases">
        <title>Nocardioides sp. nov., isolated from Soil of Cynanchum wilfordii Hemsley rhizosphere.</title>
        <authorList>
            <person name="Lee J.-S."/>
            <person name="Suh M.K."/>
            <person name="Kim J.-S."/>
        </authorList>
    </citation>
    <scope>NUCLEOTIDE SEQUENCE</scope>
    <source>
        <strain evidence="8">KCTC 19275</strain>
    </source>
</reference>
<dbReference type="GO" id="GO:0005886">
    <property type="term" value="C:plasma membrane"/>
    <property type="evidence" value="ECO:0007669"/>
    <property type="project" value="UniProtKB-SubCell"/>
</dbReference>
<proteinExistence type="predicted"/>
<comment type="caution">
    <text evidence="8">The sequence shown here is derived from an EMBL/GenBank/DDBJ whole genome shotgun (WGS) entry which is preliminary data.</text>
</comment>
<feature type="transmembrane region" description="Helical" evidence="6">
    <location>
        <begin position="304"/>
        <end position="327"/>
    </location>
</feature>
<feature type="transmembrane region" description="Helical" evidence="6">
    <location>
        <begin position="252"/>
        <end position="273"/>
    </location>
</feature>
<dbReference type="InterPro" id="IPR014710">
    <property type="entry name" value="RmlC-like_jellyroll"/>
</dbReference>
<dbReference type="Proteomes" id="UP000640489">
    <property type="component" value="Unassembled WGS sequence"/>
</dbReference>
<dbReference type="PRINTS" id="PR00103">
    <property type="entry name" value="CAMPKINASE"/>
</dbReference>
<evidence type="ECO:0000256" key="5">
    <source>
        <dbReference type="ARBA" id="ARBA00023136"/>
    </source>
</evidence>
<feature type="domain" description="Cyclic nucleotide-binding" evidence="7">
    <location>
        <begin position="411"/>
        <end position="509"/>
    </location>
</feature>
<dbReference type="SMART" id="SM00100">
    <property type="entry name" value="cNMP"/>
    <property type="match status" value="1"/>
</dbReference>
<gene>
    <name evidence="8" type="ORF">ISU07_06750</name>
</gene>
<dbReference type="PROSITE" id="PS50042">
    <property type="entry name" value="CNMP_BINDING_3"/>
    <property type="match status" value="1"/>
</dbReference>
<sequence length="536" mass="54236">MLAERDLGRLHVTVGLWATADAGFLLATTVTAYRLGGPTAVGLVGAVRVLPAAVTSSAATLVADRVPRTRLVAAVSLGAATACVAMAVAVELGAGLALLVAVQAVGSLATGWAKPSLQALVPQLVRSPDRLLPSATMWSFLNGLGSFIGPAAVGLLLVVADAGTVFGALAAWYVLTALVVASIRTPFQPARAPTGTGVWTSWRHWAAGLTPFGVHGGRSFLSLYLVQKLVSGLLTALVVIDAQDLVSNGDALSGALLAAIGLGGLVGAFAALVTFGRIRTWYAVAAAVTALPLVVVGLTDEPWVAAAGLAVSGGGAALFGIFASAFLNRWLPDHVAARAWGILIGLGALAVAAGSLVAPHLSAWLGPGGALVLVGAVAAAAPLLFVRALGTLETRITPPPDVVALLAGTHALAALPDLFLARLAVIAESRSVEAGEAVVREGDIGEEFYVVVEGDLVVSRDGGEVRRLGPGDSFGEVALLHAVARTATVVAQSRSTLVAIGHDAFVHIVTGHGPTDEWTQSAVAGLLAEDDRRTSS</sequence>
<dbReference type="CDD" id="cd00038">
    <property type="entry name" value="CAP_ED"/>
    <property type="match status" value="1"/>
</dbReference>
<dbReference type="InterPro" id="IPR036259">
    <property type="entry name" value="MFS_trans_sf"/>
</dbReference>
<dbReference type="Pfam" id="PF07690">
    <property type="entry name" value="MFS_1"/>
    <property type="match status" value="1"/>
</dbReference>
<feature type="transmembrane region" description="Helical" evidence="6">
    <location>
        <begin position="165"/>
        <end position="183"/>
    </location>
</feature>
<dbReference type="PROSITE" id="PS00888">
    <property type="entry name" value="CNMP_BINDING_1"/>
    <property type="match status" value="1"/>
</dbReference>
<feature type="transmembrane region" description="Helical" evidence="6">
    <location>
        <begin position="39"/>
        <end position="59"/>
    </location>
</feature>
<evidence type="ECO:0000313" key="9">
    <source>
        <dbReference type="Proteomes" id="UP000640489"/>
    </source>
</evidence>
<organism evidence="8 9">
    <name type="scientific">Nocardioides islandensis</name>
    <dbReference type="NCBI Taxonomy" id="433663"/>
    <lineage>
        <taxon>Bacteria</taxon>
        <taxon>Bacillati</taxon>
        <taxon>Actinomycetota</taxon>
        <taxon>Actinomycetes</taxon>
        <taxon>Propionibacteriales</taxon>
        <taxon>Nocardioidaceae</taxon>
        <taxon>Nocardioides</taxon>
    </lineage>
</organism>
<evidence type="ECO:0000256" key="4">
    <source>
        <dbReference type="ARBA" id="ARBA00022989"/>
    </source>
</evidence>
<dbReference type="SUPFAM" id="SSF51206">
    <property type="entry name" value="cAMP-binding domain-like"/>
    <property type="match status" value="1"/>
</dbReference>
<dbReference type="RefSeq" id="WP_194705993.1">
    <property type="nucleotide sequence ID" value="NZ_JADKPN010000002.1"/>
</dbReference>
<keyword evidence="5 6" id="KW-0472">Membrane</keyword>
<evidence type="ECO:0000256" key="6">
    <source>
        <dbReference type="SAM" id="Phobius"/>
    </source>
</evidence>
<feature type="transmembrane region" description="Helical" evidence="6">
    <location>
        <begin position="364"/>
        <end position="386"/>
    </location>
</feature>
<dbReference type="PROSITE" id="PS00889">
    <property type="entry name" value="CNMP_BINDING_2"/>
    <property type="match status" value="1"/>
</dbReference>
<dbReference type="InterPro" id="IPR018490">
    <property type="entry name" value="cNMP-bd_dom_sf"/>
</dbReference>
<dbReference type="SUPFAM" id="SSF103473">
    <property type="entry name" value="MFS general substrate transporter"/>
    <property type="match status" value="1"/>
</dbReference>
<dbReference type="InterPro" id="IPR011701">
    <property type="entry name" value="MFS"/>
</dbReference>
<dbReference type="Gene3D" id="1.20.1250.20">
    <property type="entry name" value="MFS general substrate transporter like domains"/>
    <property type="match status" value="1"/>
</dbReference>
<keyword evidence="9" id="KW-1185">Reference proteome</keyword>
<feature type="transmembrane region" description="Helical" evidence="6">
    <location>
        <begin position="339"/>
        <end position="358"/>
    </location>
</feature>
<dbReference type="PANTHER" id="PTHR23513">
    <property type="entry name" value="INTEGRAL MEMBRANE EFFLUX PROTEIN-RELATED"/>
    <property type="match status" value="1"/>
</dbReference>
<evidence type="ECO:0000259" key="7">
    <source>
        <dbReference type="PROSITE" id="PS50042"/>
    </source>
</evidence>
<evidence type="ECO:0000256" key="1">
    <source>
        <dbReference type="ARBA" id="ARBA00004651"/>
    </source>
</evidence>
<keyword evidence="2" id="KW-1003">Cell membrane</keyword>
<keyword evidence="4 6" id="KW-1133">Transmembrane helix</keyword>
<evidence type="ECO:0000313" key="8">
    <source>
        <dbReference type="EMBL" id="MBF4762820.1"/>
    </source>
</evidence>
<evidence type="ECO:0000256" key="3">
    <source>
        <dbReference type="ARBA" id="ARBA00022692"/>
    </source>
</evidence>
<dbReference type="EMBL" id="JADKPN010000002">
    <property type="protein sequence ID" value="MBF4762820.1"/>
    <property type="molecule type" value="Genomic_DNA"/>
</dbReference>
<comment type="subcellular location">
    <subcellularLocation>
        <location evidence="1">Cell membrane</location>
        <topology evidence="1">Multi-pass membrane protein</topology>
    </subcellularLocation>
</comment>
<dbReference type="Gene3D" id="2.60.120.10">
    <property type="entry name" value="Jelly Rolls"/>
    <property type="match status" value="1"/>
</dbReference>
<dbReference type="AlphaFoldDB" id="A0A930VF48"/>
<dbReference type="GO" id="GO:0022857">
    <property type="term" value="F:transmembrane transporter activity"/>
    <property type="evidence" value="ECO:0007669"/>
    <property type="project" value="InterPro"/>
</dbReference>
<evidence type="ECO:0000256" key="2">
    <source>
        <dbReference type="ARBA" id="ARBA00022475"/>
    </source>
</evidence>
<feature type="transmembrane region" description="Helical" evidence="6">
    <location>
        <begin position="12"/>
        <end position="33"/>
    </location>
</feature>
<dbReference type="InterPro" id="IPR000595">
    <property type="entry name" value="cNMP-bd_dom"/>
</dbReference>
<accession>A0A930VF48</accession>
<dbReference type="InterPro" id="IPR018488">
    <property type="entry name" value="cNMP-bd_CS"/>
</dbReference>
<name>A0A930VF48_9ACTN</name>
<dbReference type="PANTHER" id="PTHR23513:SF6">
    <property type="entry name" value="MAJOR FACILITATOR SUPERFAMILY ASSOCIATED DOMAIN-CONTAINING PROTEIN"/>
    <property type="match status" value="1"/>
</dbReference>
<keyword evidence="3 6" id="KW-0812">Transmembrane</keyword>
<feature type="transmembrane region" description="Helical" evidence="6">
    <location>
        <begin position="280"/>
        <end position="298"/>
    </location>
</feature>
<dbReference type="Pfam" id="PF00027">
    <property type="entry name" value="cNMP_binding"/>
    <property type="match status" value="1"/>
</dbReference>
<feature type="transmembrane region" description="Helical" evidence="6">
    <location>
        <begin position="135"/>
        <end position="159"/>
    </location>
</feature>